<dbReference type="Proteomes" id="UP000578449">
    <property type="component" value="Unassembled WGS sequence"/>
</dbReference>
<dbReference type="Pfam" id="PF06439">
    <property type="entry name" value="3keto-disac_hyd"/>
    <property type="match status" value="1"/>
</dbReference>
<reference evidence="3 4" key="1">
    <citation type="submission" date="2020-08" db="EMBL/GenBank/DDBJ databases">
        <title>Genomic Encyclopedia of Type Strains, Phase IV (KMG-IV): sequencing the most valuable type-strain genomes for metagenomic binning, comparative biology and taxonomic classification.</title>
        <authorList>
            <person name="Goeker M."/>
        </authorList>
    </citation>
    <scope>NUCLEOTIDE SEQUENCE [LARGE SCALE GENOMIC DNA]</scope>
    <source>
        <strain evidence="3 4">DSM 45615</strain>
    </source>
</reference>
<sequence length="583" mass="62397">MPRPPSRALTVLAAAAAILVTVVTAPAHAAALHTVQVPATTHPTSSGAGWWTPIVHVDGATYVTYLDADLNVVVARRGAGGTWTSAIVDTGIVADAGHTQPSIAVDGDGYIHAFYGMHDNPMRYKRGNVPGSVTGGWTDRSGEIASIAPYNAFTYPILATTPNGDVYLLIRSRGRYGELYRWRDSTDTWSLIERFGNETGYTFYPNAMVADGAGDLHIAFEWAKVQPRPERHMGSYVRYSPADDTFYQAGGARQELPITRANSDVHQPMRAEETWDQWGVQGAKITVDGEGRPLIAFDYSVDGTTAGMQHRLSRWTGDRWAVTTMSTGYSHPDKPWITHSGGVTRYYFPDAAQNVQLRASSDGGASWTAPQQLTGGHRLKSLSGYTSAGTDYLYLNALSAHELYIGVSTGGPTLFSDDFEDGDAAGWAPAGGSWSPVTDGTTRYRQAALAGNNISTAGQSTWTDYTVRASIKPLGYGANPALGISARYTDAGNRYGFNYSNGVLHIMKRVGGVATVLASKPYTLSPGTAYTFTATLNGDALAFAVNGVQELTAVDRSHTGGKIALATYNATASFDDVRVTAGW</sequence>
<protein>
    <recommendedName>
        <fullName evidence="2">3-keto-alpha-glucoside-1,2-lyase/3-keto-2-hydroxy-glucal hydratase domain-containing protein</fullName>
    </recommendedName>
</protein>
<evidence type="ECO:0000256" key="1">
    <source>
        <dbReference type="SAM" id="SignalP"/>
    </source>
</evidence>
<dbReference type="Gene3D" id="2.60.120.560">
    <property type="entry name" value="Exo-inulinase, domain 1"/>
    <property type="match status" value="1"/>
</dbReference>
<dbReference type="RefSeq" id="WP_185048216.1">
    <property type="nucleotide sequence ID" value="NZ_BAABIX010000023.1"/>
</dbReference>
<keyword evidence="4" id="KW-1185">Reference proteome</keyword>
<dbReference type="Pfam" id="PF15892">
    <property type="entry name" value="BNR_4"/>
    <property type="match status" value="1"/>
</dbReference>
<accession>A0A840NV07</accession>
<feature type="domain" description="3-keto-alpha-glucoside-1,2-lyase/3-keto-2-hydroxy-glucal hydratase" evidence="2">
    <location>
        <begin position="418"/>
        <end position="579"/>
    </location>
</feature>
<keyword evidence="1" id="KW-0732">Signal</keyword>
<evidence type="ECO:0000259" key="2">
    <source>
        <dbReference type="Pfam" id="PF06439"/>
    </source>
</evidence>
<dbReference type="InterPro" id="IPR010496">
    <property type="entry name" value="AL/BT2_dom"/>
</dbReference>
<comment type="caution">
    <text evidence="3">The sequence shown here is derived from an EMBL/GenBank/DDBJ whole genome shotgun (WGS) entry which is preliminary data.</text>
</comment>
<feature type="chain" id="PRO_5032770354" description="3-keto-alpha-glucoside-1,2-lyase/3-keto-2-hydroxy-glucal hydratase domain-containing protein" evidence="1">
    <location>
        <begin position="30"/>
        <end position="583"/>
    </location>
</feature>
<evidence type="ECO:0000313" key="3">
    <source>
        <dbReference type="EMBL" id="MBB5131378.1"/>
    </source>
</evidence>
<dbReference type="EMBL" id="JACHGN010000002">
    <property type="protein sequence ID" value="MBB5131378.1"/>
    <property type="molecule type" value="Genomic_DNA"/>
</dbReference>
<feature type="signal peptide" evidence="1">
    <location>
        <begin position="1"/>
        <end position="29"/>
    </location>
</feature>
<dbReference type="AlphaFoldDB" id="A0A840NV07"/>
<dbReference type="SUPFAM" id="SSF89372">
    <property type="entry name" value="Fucose-specific lectin"/>
    <property type="match status" value="1"/>
</dbReference>
<evidence type="ECO:0000313" key="4">
    <source>
        <dbReference type="Proteomes" id="UP000578449"/>
    </source>
</evidence>
<dbReference type="GO" id="GO:0016787">
    <property type="term" value="F:hydrolase activity"/>
    <property type="evidence" value="ECO:0007669"/>
    <property type="project" value="InterPro"/>
</dbReference>
<organism evidence="3 4">
    <name type="scientific">Thermocatellispora tengchongensis</name>
    <dbReference type="NCBI Taxonomy" id="1073253"/>
    <lineage>
        <taxon>Bacteria</taxon>
        <taxon>Bacillati</taxon>
        <taxon>Actinomycetota</taxon>
        <taxon>Actinomycetes</taxon>
        <taxon>Streptosporangiales</taxon>
        <taxon>Streptosporangiaceae</taxon>
        <taxon>Thermocatellispora</taxon>
    </lineage>
</organism>
<gene>
    <name evidence="3" type="ORF">HNP84_001084</name>
</gene>
<name>A0A840NV07_9ACTN</name>
<proteinExistence type="predicted"/>